<dbReference type="PROSITE" id="PS50082">
    <property type="entry name" value="WD_REPEATS_2"/>
    <property type="match status" value="5"/>
</dbReference>
<dbReference type="Proteomes" id="UP001150266">
    <property type="component" value="Unassembled WGS sequence"/>
</dbReference>
<keyword evidence="1 3" id="KW-0853">WD repeat</keyword>
<dbReference type="SUPFAM" id="SSF50978">
    <property type="entry name" value="WD40 repeat-like"/>
    <property type="match status" value="1"/>
</dbReference>
<dbReference type="InterPro" id="IPR036047">
    <property type="entry name" value="F-box-like_dom_sf"/>
</dbReference>
<feature type="repeat" description="WD" evidence="3">
    <location>
        <begin position="302"/>
        <end position="346"/>
    </location>
</feature>
<feature type="repeat" description="WD" evidence="3">
    <location>
        <begin position="428"/>
        <end position="467"/>
    </location>
</feature>
<reference evidence="6" key="1">
    <citation type="submission" date="2022-08" db="EMBL/GenBank/DDBJ databases">
        <title>A Global Phylogenomic Analysis of the Shiitake Genus Lentinula.</title>
        <authorList>
            <consortium name="DOE Joint Genome Institute"/>
            <person name="Sierra-Patev S."/>
            <person name="Min B."/>
            <person name="Naranjo-Ortiz M."/>
            <person name="Looney B."/>
            <person name="Konkel Z."/>
            <person name="Slot J.C."/>
            <person name="Sakamoto Y."/>
            <person name="Steenwyk J.L."/>
            <person name="Rokas A."/>
            <person name="Carro J."/>
            <person name="Camarero S."/>
            <person name="Ferreira P."/>
            <person name="Molpeceres G."/>
            <person name="Ruiz-Duenas F.J."/>
            <person name="Serrano A."/>
            <person name="Henrissat B."/>
            <person name="Drula E."/>
            <person name="Hughes K.W."/>
            <person name="Mata J.L."/>
            <person name="Ishikawa N.K."/>
            <person name="Vargas-Isla R."/>
            <person name="Ushijima S."/>
            <person name="Smith C.A."/>
            <person name="Ahrendt S."/>
            <person name="Andreopoulos W."/>
            <person name="He G."/>
            <person name="Labutti K."/>
            <person name="Lipzen A."/>
            <person name="Ng V."/>
            <person name="Riley R."/>
            <person name="Sandor L."/>
            <person name="Barry K."/>
            <person name="Martinez A.T."/>
            <person name="Xiao Y."/>
            <person name="Gibbons J.G."/>
            <person name="Terashima K."/>
            <person name="Grigoriev I.V."/>
            <person name="Hibbett D.S."/>
        </authorList>
    </citation>
    <scope>NUCLEOTIDE SEQUENCE</scope>
    <source>
        <strain evidence="6">JLM2183</strain>
    </source>
</reference>
<dbReference type="InterPro" id="IPR015943">
    <property type="entry name" value="WD40/YVTN_repeat-like_dom_sf"/>
</dbReference>
<dbReference type="PROSITE" id="PS00678">
    <property type="entry name" value="WD_REPEATS_1"/>
    <property type="match status" value="1"/>
</dbReference>
<feature type="repeat" description="WD" evidence="3">
    <location>
        <begin position="469"/>
        <end position="502"/>
    </location>
</feature>
<feature type="region of interest" description="Disordered" evidence="4">
    <location>
        <begin position="139"/>
        <end position="159"/>
    </location>
</feature>
<dbReference type="SUPFAM" id="SSF81383">
    <property type="entry name" value="F-box domain"/>
    <property type="match status" value="1"/>
</dbReference>
<dbReference type="SMART" id="SM00256">
    <property type="entry name" value="FBOX"/>
    <property type="match status" value="1"/>
</dbReference>
<accession>A0A9W9ABS1</accession>
<evidence type="ECO:0000313" key="7">
    <source>
        <dbReference type="Proteomes" id="UP001150266"/>
    </source>
</evidence>
<keyword evidence="7" id="KW-1185">Reference proteome</keyword>
<feature type="compositionally biased region" description="Acidic residues" evidence="4">
    <location>
        <begin position="148"/>
        <end position="159"/>
    </location>
</feature>
<dbReference type="InterPro" id="IPR001680">
    <property type="entry name" value="WD40_rpt"/>
</dbReference>
<feature type="compositionally biased region" description="Low complexity" evidence="4">
    <location>
        <begin position="252"/>
        <end position="269"/>
    </location>
</feature>
<protein>
    <submittedName>
        <fullName evidence="6">WD40 repeat-like protein</fullName>
    </submittedName>
</protein>
<feature type="domain" description="F-box" evidence="5">
    <location>
        <begin position="69"/>
        <end position="115"/>
    </location>
</feature>
<dbReference type="PROSITE" id="PS50294">
    <property type="entry name" value="WD_REPEATS_REGION"/>
    <property type="match status" value="1"/>
</dbReference>
<sequence length="691" mass="74929">MNAQHVFDEGYNDEDVLNQTFVTPNKNVNLLSGLNSVQECEELAYQLLASLPRARLATIQRRLVPLLQFDVVGSLPAEVSLQILSYLPFPALLISALVCRRWNVLSNDQALWKNLCDARGWSWRHPSSKLPPVFTRSGLDSPQGAWIDSDDEGMGDSDEEAEEEEVADTLMMSSLDAAKAELTMMHAELDSGFASMSFAGVNQTIVSMPSNPFASTSSSMHRASVYPHGTTPDPSSTRKLAGARPRAMARHSAPSLLGSTSSPSASPKPNYKLLHQTHIKLQKRILTSSYRLSALQTRGGPTNSHTNTIYCLQLYTYPSGAQTLFTGSRDKTVREWNLSTGLVERVISGVHISSVLSICVYNGILASAGSDLKVVVWDLEKNKVIKVISDHEDSVLCVRFDEKRLVSCSKDRTVRTYLFPDLVPQFVLGAHRAAVNAVSISGALIVSGSGDRSIRLWDARTGNLLRTFENHHSRGIASIDFKPPYVLSGSSDKHLRLFDITSLRGWSTSPEYDGLSGLNGHGLDSQAAPFPLPSTFLPALQSPTFATCNDLLNGGFSFAPAQPNNIATTFAFGQEGQAVLCQTCGNSGLVSLGGGAGGRQGTSNVHKNVFHRDLVRSVAFGDGLVLSGSYDLSIKVWDRKTGALVADLSGGHTGRIFCIGFDCTKVVSCGEDQRICIWDFAHGIDTSFIQL</sequence>
<evidence type="ECO:0000313" key="6">
    <source>
        <dbReference type="EMBL" id="KAJ4478460.1"/>
    </source>
</evidence>
<dbReference type="PROSITE" id="PS50181">
    <property type="entry name" value="FBOX"/>
    <property type="match status" value="1"/>
</dbReference>
<evidence type="ECO:0000256" key="4">
    <source>
        <dbReference type="SAM" id="MobiDB-lite"/>
    </source>
</evidence>
<dbReference type="PANTHER" id="PTHR22847">
    <property type="entry name" value="WD40 REPEAT PROTEIN"/>
    <property type="match status" value="1"/>
</dbReference>
<dbReference type="Pfam" id="PF00400">
    <property type="entry name" value="WD40"/>
    <property type="match status" value="6"/>
</dbReference>
<dbReference type="CDD" id="cd00200">
    <property type="entry name" value="WD40"/>
    <property type="match status" value="1"/>
</dbReference>
<evidence type="ECO:0000256" key="3">
    <source>
        <dbReference type="PROSITE-ProRule" id="PRU00221"/>
    </source>
</evidence>
<name>A0A9W9ABS1_9AGAR</name>
<dbReference type="InterPro" id="IPR020472">
    <property type="entry name" value="WD40_PAC1"/>
</dbReference>
<dbReference type="Pfam" id="PF12937">
    <property type="entry name" value="F-box-like"/>
    <property type="match status" value="1"/>
</dbReference>
<dbReference type="Gene3D" id="2.130.10.10">
    <property type="entry name" value="YVTN repeat-like/Quinoprotein amine dehydrogenase"/>
    <property type="match status" value="2"/>
</dbReference>
<dbReference type="SMART" id="SM00320">
    <property type="entry name" value="WD40"/>
    <property type="match status" value="7"/>
</dbReference>
<dbReference type="PANTHER" id="PTHR22847:SF745">
    <property type="entry name" value="F-BOX_WD REPEAT-CONTAINING PROTEIN 7"/>
    <property type="match status" value="1"/>
</dbReference>
<dbReference type="InterPro" id="IPR001810">
    <property type="entry name" value="F-box_dom"/>
</dbReference>
<evidence type="ECO:0000256" key="1">
    <source>
        <dbReference type="ARBA" id="ARBA00022574"/>
    </source>
</evidence>
<feature type="repeat" description="WD" evidence="3">
    <location>
        <begin position="365"/>
        <end position="387"/>
    </location>
</feature>
<feature type="repeat" description="WD" evidence="3">
    <location>
        <begin position="611"/>
        <end position="647"/>
    </location>
</feature>
<dbReference type="AlphaFoldDB" id="A0A9W9ABS1"/>
<keyword evidence="2" id="KW-0677">Repeat</keyword>
<dbReference type="OrthoDB" id="19711at2759"/>
<gene>
    <name evidence="6" type="ORF">J3R30DRAFT_3703289</name>
</gene>
<evidence type="ECO:0000259" key="5">
    <source>
        <dbReference type="PROSITE" id="PS50181"/>
    </source>
</evidence>
<dbReference type="EMBL" id="JAOTPV010000009">
    <property type="protein sequence ID" value="KAJ4478460.1"/>
    <property type="molecule type" value="Genomic_DNA"/>
</dbReference>
<organism evidence="6 7">
    <name type="scientific">Lentinula aciculospora</name>
    <dbReference type="NCBI Taxonomy" id="153920"/>
    <lineage>
        <taxon>Eukaryota</taxon>
        <taxon>Fungi</taxon>
        <taxon>Dikarya</taxon>
        <taxon>Basidiomycota</taxon>
        <taxon>Agaricomycotina</taxon>
        <taxon>Agaricomycetes</taxon>
        <taxon>Agaricomycetidae</taxon>
        <taxon>Agaricales</taxon>
        <taxon>Marasmiineae</taxon>
        <taxon>Omphalotaceae</taxon>
        <taxon>Lentinula</taxon>
    </lineage>
</organism>
<feature type="region of interest" description="Disordered" evidence="4">
    <location>
        <begin position="222"/>
        <end position="269"/>
    </location>
</feature>
<dbReference type="PRINTS" id="PR00320">
    <property type="entry name" value="GPROTEINBRPT"/>
</dbReference>
<dbReference type="InterPro" id="IPR036322">
    <property type="entry name" value="WD40_repeat_dom_sf"/>
</dbReference>
<comment type="caution">
    <text evidence="6">The sequence shown here is derived from an EMBL/GenBank/DDBJ whole genome shotgun (WGS) entry which is preliminary data.</text>
</comment>
<evidence type="ECO:0000256" key="2">
    <source>
        <dbReference type="ARBA" id="ARBA00022737"/>
    </source>
</evidence>
<dbReference type="GO" id="GO:1990234">
    <property type="term" value="C:transferase complex"/>
    <property type="evidence" value="ECO:0007669"/>
    <property type="project" value="UniProtKB-ARBA"/>
</dbReference>
<dbReference type="Gene3D" id="1.20.1280.50">
    <property type="match status" value="1"/>
</dbReference>
<proteinExistence type="predicted"/>
<dbReference type="InterPro" id="IPR019775">
    <property type="entry name" value="WD40_repeat_CS"/>
</dbReference>